<name>A0A8C9IR33_9PRIM</name>
<organism evidence="1 2">
    <name type="scientific">Piliocolobus tephrosceles</name>
    <name type="common">Ugandan red Colobus</name>
    <dbReference type="NCBI Taxonomy" id="591936"/>
    <lineage>
        <taxon>Eukaryota</taxon>
        <taxon>Metazoa</taxon>
        <taxon>Chordata</taxon>
        <taxon>Craniata</taxon>
        <taxon>Vertebrata</taxon>
        <taxon>Euteleostomi</taxon>
        <taxon>Mammalia</taxon>
        <taxon>Eutheria</taxon>
        <taxon>Euarchontoglires</taxon>
        <taxon>Primates</taxon>
        <taxon>Haplorrhini</taxon>
        <taxon>Catarrhini</taxon>
        <taxon>Cercopithecidae</taxon>
        <taxon>Colobinae</taxon>
        <taxon>Piliocolobus</taxon>
    </lineage>
</organism>
<accession>A0A8C9IR33</accession>
<dbReference type="PANTHER" id="PTHR46254">
    <property type="entry name" value="PROTEIN GVQW1-RELATED"/>
    <property type="match status" value="1"/>
</dbReference>
<evidence type="ECO:0000313" key="2">
    <source>
        <dbReference type="Proteomes" id="UP000694416"/>
    </source>
</evidence>
<dbReference type="Ensembl" id="ENSPTET00000047168.1">
    <property type="protein sequence ID" value="ENSPTEP00000034573.1"/>
    <property type="gene ID" value="ENSPTEG00000032791.1"/>
</dbReference>
<reference evidence="1" key="2">
    <citation type="submission" date="2025-09" db="UniProtKB">
        <authorList>
            <consortium name="Ensembl"/>
        </authorList>
    </citation>
    <scope>IDENTIFICATION</scope>
</reference>
<evidence type="ECO:0000313" key="1">
    <source>
        <dbReference type="Ensembl" id="ENSPTEP00000034573.1"/>
    </source>
</evidence>
<dbReference type="AlphaFoldDB" id="A0A8C9IR33"/>
<sequence length="63" mass="7270">VQWCDLCSLQRLPPRFKRFSCLSLPSSWDYRLLPPCLANFCSFSKDVISPLIRFGCVPNQMST</sequence>
<protein>
    <submittedName>
        <fullName evidence="1">Uncharacterized protein</fullName>
    </submittedName>
</protein>
<reference evidence="1" key="1">
    <citation type="submission" date="2025-08" db="UniProtKB">
        <authorList>
            <consortium name="Ensembl"/>
        </authorList>
    </citation>
    <scope>IDENTIFICATION</scope>
</reference>
<proteinExistence type="predicted"/>
<keyword evidence="2" id="KW-1185">Reference proteome</keyword>
<dbReference type="Proteomes" id="UP000694416">
    <property type="component" value="Unplaced"/>
</dbReference>
<dbReference type="PANTHER" id="PTHR46254:SF12">
    <property type="entry name" value="RNA BINDING MOTIF SINGLE STRANDED INTERACTING PROTEIN 2"/>
    <property type="match status" value="1"/>
</dbReference>